<dbReference type="EnsemblProtists" id="EOD19362">
    <property type="protein sequence ID" value="EOD19362"/>
    <property type="gene ID" value="EMIHUDRAFT_369496"/>
</dbReference>
<dbReference type="Gene3D" id="3.40.50.1820">
    <property type="entry name" value="alpha/beta hydrolase"/>
    <property type="match status" value="1"/>
</dbReference>
<evidence type="ECO:0000313" key="2">
    <source>
        <dbReference type="EnsemblProtists" id="EOD19362"/>
    </source>
</evidence>
<dbReference type="EnsemblProtists" id="EOD25747">
    <property type="protein sequence ID" value="EOD25747"/>
    <property type="gene ID" value="EMIHUDRAFT_354052"/>
</dbReference>
<reference evidence="3" key="1">
    <citation type="journal article" date="2013" name="Nature">
        <title>Pan genome of the phytoplankton Emiliania underpins its global distribution.</title>
        <authorList>
            <person name="Read B.A."/>
            <person name="Kegel J."/>
            <person name="Klute M.J."/>
            <person name="Kuo A."/>
            <person name="Lefebvre S.C."/>
            <person name="Maumus F."/>
            <person name="Mayer C."/>
            <person name="Miller J."/>
            <person name="Monier A."/>
            <person name="Salamov A."/>
            <person name="Young J."/>
            <person name="Aguilar M."/>
            <person name="Claverie J.M."/>
            <person name="Frickenhaus S."/>
            <person name="Gonzalez K."/>
            <person name="Herman E.K."/>
            <person name="Lin Y.C."/>
            <person name="Napier J."/>
            <person name="Ogata H."/>
            <person name="Sarno A.F."/>
            <person name="Shmutz J."/>
            <person name="Schroeder D."/>
            <person name="de Vargas C."/>
            <person name="Verret F."/>
            <person name="von Dassow P."/>
            <person name="Valentin K."/>
            <person name="Van de Peer Y."/>
            <person name="Wheeler G."/>
            <person name="Dacks J.B."/>
            <person name="Delwiche C.F."/>
            <person name="Dyhrman S.T."/>
            <person name="Glockner G."/>
            <person name="John U."/>
            <person name="Richards T."/>
            <person name="Worden A.Z."/>
            <person name="Zhang X."/>
            <person name="Grigoriev I.V."/>
            <person name="Allen A.E."/>
            <person name="Bidle K."/>
            <person name="Borodovsky M."/>
            <person name="Bowler C."/>
            <person name="Brownlee C."/>
            <person name="Cock J.M."/>
            <person name="Elias M."/>
            <person name="Gladyshev V.N."/>
            <person name="Groth M."/>
            <person name="Guda C."/>
            <person name="Hadaegh A."/>
            <person name="Iglesias-Rodriguez M.D."/>
            <person name="Jenkins J."/>
            <person name="Jones B.M."/>
            <person name="Lawson T."/>
            <person name="Leese F."/>
            <person name="Lindquist E."/>
            <person name="Lobanov A."/>
            <person name="Lomsadze A."/>
            <person name="Malik S.B."/>
            <person name="Marsh M.E."/>
            <person name="Mackinder L."/>
            <person name="Mock T."/>
            <person name="Mueller-Roeber B."/>
            <person name="Pagarete A."/>
            <person name="Parker M."/>
            <person name="Probert I."/>
            <person name="Quesneville H."/>
            <person name="Raines C."/>
            <person name="Rensing S.A."/>
            <person name="Riano-Pachon D.M."/>
            <person name="Richier S."/>
            <person name="Rokitta S."/>
            <person name="Shiraiwa Y."/>
            <person name="Soanes D.M."/>
            <person name="van der Giezen M."/>
            <person name="Wahlund T.M."/>
            <person name="Williams B."/>
            <person name="Wilson W."/>
            <person name="Wolfe G."/>
            <person name="Wurch L.L."/>
        </authorList>
    </citation>
    <scope>NUCLEOTIDE SEQUENCE</scope>
</reference>
<dbReference type="KEGG" id="ehx:EMIHUDRAFT_354052"/>
<organism evidence="2 3">
    <name type="scientific">Emiliania huxleyi (strain CCMP1516)</name>
    <dbReference type="NCBI Taxonomy" id="280463"/>
    <lineage>
        <taxon>Eukaryota</taxon>
        <taxon>Haptista</taxon>
        <taxon>Haptophyta</taxon>
        <taxon>Prymnesiophyceae</taxon>
        <taxon>Isochrysidales</taxon>
        <taxon>Noelaerhabdaceae</taxon>
        <taxon>Emiliania</taxon>
    </lineage>
</organism>
<protein>
    <recommendedName>
        <fullName evidence="1">Serine aminopeptidase S33 domain-containing protein</fullName>
    </recommendedName>
</protein>
<dbReference type="AlphaFoldDB" id="A0A0D3J777"/>
<feature type="domain" description="Serine aminopeptidase S33" evidence="1">
    <location>
        <begin position="25"/>
        <end position="207"/>
    </location>
</feature>
<evidence type="ECO:0000259" key="1">
    <source>
        <dbReference type="Pfam" id="PF12146"/>
    </source>
</evidence>
<dbReference type="Pfam" id="PF12146">
    <property type="entry name" value="Hydrolase_4"/>
    <property type="match status" value="1"/>
</dbReference>
<keyword evidence="3" id="KW-1185">Reference proteome</keyword>
<dbReference type="GeneID" id="17264906"/>
<dbReference type="Proteomes" id="UP000013827">
    <property type="component" value="Unassembled WGS sequence"/>
</dbReference>
<dbReference type="RefSeq" id="XP_005771791.1">
    <property type="nucleotide sequence ID" value="XM_005771734.1"/>
</dbReference>
<sequence length="248" mass="27496">MELPLHEANIENFDGAHPGCDTILQYTVAFAKAVGLLGDDDSGPHLHLCGYSLGGRVAMELLQAHPAHVRKLAMIAPAFPETMDDGFERCARTEPRRVHAWRTRAELREVCSFDGMIGCRPGHLLTHSLVQGAMVRDREQTYGRKHGDFFADYVARLLQKEREPSPLDAASLHQVRAPVLLVTGERDRCVDSGKCREQIQDVLGPERCAFHELVDTSHYAAPNADGWLPDGNILYNAAPLCAKFLFGE</sequence>
<dbReference type="InterPro" id="IPR022742">
    <property type="entry name" value="Hydrolase_4"/>
</dbReference>
<dbReference type="HOGENOM" id="CLU_1121809_0_0_1"/>
<accession>A0A0D3J777</accession>
<dbReference type="GeneID" id="17271293"/>
<dbReference type="KEGG" id="ehx:EMIHUDRAFT_369496"/>
<dbReference type="PaxDb" id="2903-EOD19362"/>
<dbReference type="SUPFAM" id="SSF53474">
    <property type="entry name" value="alpha/beta-Hydrolases"/>
    <property type="match status" value="1"/>
</dbReference>
<dbReference type="RefSeq" id="XP_005778176.1">
    <property type="nucleotide sequence ID" value="XM_005778119.1"/>
</dbReference>
<proteinExistence type="predicted"/>
<dbReference type="InterPro" id="IPR029058">
    <property type="entry name" value="AB_hydrolase_fold"/>
</dbReference>
<name>A0A0D3J777_EMIH1</name>
<reference evidence="2" key="2">
    <citation type="submission" date="2024-10" db="UniProtKB">
        <authorList>
            <consortium name="EnsemblProtists"/>
        </authorList>
    </citation>
    <scope>IDENTIFICATION</scope>
</reference>
<evidence type="ECO:0000313" key="3">
    <source>
        <dbReference type="Proteomes" id="UP000013827"/>
    </source>
</evidence>